<accession>A0A852ZU85</accession>
<proteinExistence type="predicted"/>
<sequence length="153" mass="16709">MAGPRSSDILIDELFATTTRLRGYVDAQLRAHGMSVARLRVLRTLARSPEPLRMRDLSDRLNIAARSATTLIDSLEREGLVTRLPHPSDRRAYLLALTDAGRSRHAEAEKVDQVALATATSGLDQADRARLRELLAALRASVPDAPPGPPPED</sequence>
<dbReference type="Proteomes" id="UP000567795">
    <property type="component" value="Unassembled WGS sequence"/>
</dbReference>
<evidence type="ECO:0000259" key="1">
    <source>
        <dbReference type="PROSITE" id="PS50995"/>
    </source>
</evidence>
<dbReference type="InterPro" id="IPR000835">
    <property type="entry name" value="HTH_MarR-typ"/>
</dbReference>
<dbReference type="PROSITE" id="PS50995">
    <property type="entry name" value="HTH_MARR_2"/>
    <property type="match status" value="1"/>
</dbReference>
<dbReference type="SUPFAM" id="SSF46785">
    <property type="entry name" value="Winged helix' DNA-binding domain"/>
    <property type="match status" value="1"/>
</dbReference>
<name>A0A852ZU85_9ACTN</name>
<comment type="caution">
    <text evidence="2">The sequence shown here is derived from an EMBL/GenBank/DDBJ whole genome shotgun (WGS) entry which is preliminary data.</text>
</comment>
<dbReference type="Pfam" id="PF12802">
    <property type="entry name" value="MarR_2"/>
    <property type="match status" value="1"/>
</dbReference>
<protein>
    <submittedName>
        <fullName evidence="2">DNA-binding MarR family transcriptional regulator</fullName>
    </submittedName>
</protein>
<dbReference type="InterPro" id="IPR036390">
    <property type="entry name" value="WH_DNA-bd_sf"/>
</dbReference>
<dbReference type="RefSeq" id="WP_179813690.1">
    <property type="nucleotide sequence ID" value="NZ_JACBZD010000001.1"/>
</dbReference>
<dbReference type="EMBL" id="JACBZD010000001">
    <property type="protein sequence ID" value="NYI04850.1"/>
    <property type="molecule type" value="Genomic_DNA"/>
</dbReference>
<dbReference type="GO" id="GO:0003700">
    <property type="term" value="F:DNA-binding transcription factor activity"/>
    <property type="evidence" value="ECO:0007669"/>
    <property type="project" value="InterPro"/>
</dbReference>
<dbReference type="InterPro" id="IPR036388">
    <property type="entry name" value="WH-like_DNA-bd_sf"/>
</dbReference>
<dbReference type="GO" id="GO:0006950">
    <property type="term" value="P:response to stress"/>
    <property type="evidence" value="ECO:0007669"/>
    <property type="project" value="TreeGrafter"/>
</dbReference>
<dbReference type="PANTHER" id="PTHR33164:SF103">
    <property type="entry name" value="REGULATORY PROTEIN MARR"/>
    <property type="match status" value="1"/>
</dbReference>
<keyword evidence="2" id="KW-0238">DNA-binding</keyword>
<organism evidence="2 3">
    <name type="scientific">Allostreptomyces psammosilenae</name>
    <dbReference type="NCBI Taxonomy" id="1892865"/>
    <lineage>
        <taxon>Bacteria</taxon>
        <taxon>Bacillati</taxon>
        <taxon>Actinomycetota</taxon>
        <taxon>Actinomycetes</taxon>
        <taxon>Kitasatosporales</taxon>
        <taxon>Streptomycetaceae</taxon>
        <taxon>Allostreptomyces</taxon>
    </lineage>
</organism>
<dbReference type="SMART" id="SM00347">
    <property type="entry name" value="HTH_MARR"/>
    <property type="match status" value="1"/>
</dbReference>
<dbReference type="Gene3D" id="1.10.10.10">
    <property type="entry name" value="Winged helix-like DNA-binding domain superfamily/Winged helix DNA-binding domain"/>
    <property type="match status" value="1"/>
</dbReference>
<feature type="domain" description="HTH marR-type" evidence="1">
    <location>
        <begin position="7"/>
        <end position="140"/>
    </location>
</feature>
<reference evidence="2 3" key="1">
    <citation type="submission" date="2020-07" db="EMBL/GenBank/DDBJ databases">
        <title>Sequencing the genomes of 1000 actinobacteria strains.</title>
        <authorList>
            <person name="Klenk H.-P."/>
        </authorList>
    </citation>
    <scope>NUCLEOTIDE SEQUENCE [LARGE SCALE GENOMIC DNA]</scope>
    <source>
        <strain evidence="2 3">DSM 42178</strain>
    </source>
</reference>
<evidence type="ECO:0000313" key="3">
    <source>
        <dbReference type="Proteomes" id="UP000567795"/>
    </source>
</evidence>
<dbReference type="InterPro" id="IPR039422">
    <property type="entry name" value="MarR/SlyA-like"/>
</dbReference>
<gene>
    <name evidence="2" type="ORF">FHU37_001793</name>
</gene>
<dbReference type="AlphaFoldDB" id="A0A852ZU85"/>
<dbReference type="PRINTS" id="PR00598">
    <property type="entry name" value="HTHMARR"/>
</dbReference>
<dbReference type="PANTHER" id="PTHR33164">
    <property type="entry name" value="TRANSCRIPTIONAL REGULATOR, MARR FAMILY"/>
    <property type="match status" value="1"/>
</dbReference>
<dbReference type="GO" id="GO:0003677">
    <property type="term" value="F:DNA binding"/>
    <property type="evidence" value="ECO:0007669"/>
    <property type="project" value="UniProtKB-KW"/>
</dbReference>
<evidence type="ECO:0000313" key="2">
    <source>
        <dbReference type="EMBL" id="NYI04850.1"/>
    </source>
</evidence>
<keyword evidence="3" id="KW-1185">Reference proteome</keyword>